<organism evidence="2">
    <name type="scientific">Amblyomma cajennense</name>
    <name type="common">Cayenne tick</name>
    <name type="synonym">Acarus cajennensis</name>
    <dbReference type="NCBI Taxonomy" id="34607"/>
    <lineage>
        <taxon>Eukaryota</taxon>
        <taxon>Metazoa</taxon>
        <taxon>Ecdysozoa</taxon>
        <taxon>Arthropoda</taxon>
        <taxon>Chelicerata</taxon>
        <taxon>Arachnida</taxon>
        <taxon>Acari</taxon>
        <taxon>Parasitiformes</taxon>
        <taxon>Ixodida</taxon>
        <taxon>Ixodoidea</taxon>
        <taxon>Ixodidae</taxon>
        <taxon>Amblyomminae</taxon>
        <taxon>Amblyomma</taxon>
    </lineage>
</organism>
<dbReference type="EMBL" id="GBBK01005028">
    <property type="protein sequence ID" value="JAC19454.1"/>
    <property type="molecule type" value="mRNA"/>
</dbReference>
<protein>
    <submittedName>
        <fullName evidence="2">Uncharacterized protein</fullName>
    </submittedName>
</protein>
<proteinExistence type="evidence at transcript level"/>
<evidence type="ECO:0000313" key="2">
    <source>
        <dbReference type="EMBL" id="JAC19454.1"/>
    </source>
</evidence>
<name>A0A023FEY1_AMBCJ</name>
<dbReference type="AlphaFoldDB" id="A0A023FEY1"/>
<evidence type="ECO:0000256" key="1">
    <source>
        <dbReference type="SAM" id="MobiDB-lite"/>
    </source>
</evidence>
<feature type="region of interest" description="Disordered" evidence="1">
    <location>
        <begin position="63"/>
        <end position="89"/>
    </location>
</feature>
<sequence>MLNACRRRRQAAGDRRDQSDYRHLCLPLLQRSQPLSLSSQHNELHGPCSSHWMGSKNCAGRLQGPNYASHRTSRISKAKQWGTPNSNSHPRPWFYGGSRPFFLSDRQSCGQQPQCPMPVTEPRLLLPPLGHSWL</sequence>
<reference evidence="2" key="1">
    <citation type="submission" date="2014-03" db="EMBL/GenBank/DDBJ databases">
        <title>The sialotranscriptome of Amblyomma triste, Amblyomma parvum and Amblyomma cajennense ticks, uncovered by 454-based RNA-seq.</title>
        <authorList>
            <person name="Garcia G.R."/>
            <person name="Gardinassi L.G."/>
            <person name="Ribeiro J.M."/>
            <person name="Anatriello E."/>
            <person name="Ferreira B.R."/>
            <person name="Moreira H.N."/>
            <person name="Mafra C."/>
            <person name="Olegario M.M."/>
            <person name="Szabo P.J."/>
            <person name="Miranda-Santos I.K."/>
            <person name="Maruyama S.R."/>
        </authorList>
    </citation>
    <scope>NUCLEOTIDE SEQUENCE</scope>
    <source>
        <strain evidence="2">Uberlandia</strain>
        <tissue evidence="2">Salivary glands</tissue>
    </source>
</reference>
<accession>A0A023FEY1</accession>